<comment type="caution">
    <text evidence="1">The sequence shown here is derived from an EMBL/GenBank/DDBJ whole genome shotgun (WGS) entry which is preliminary data.</text>
</comment>
<dbReference type="AlphaFoldDB" id="A0A7W8F8K1"/>
<proteinExistence type="predicted"/>
<dbReference type="SUPFAM" id="SSF51556">
    <property type="entry name" value="Metallo-dependent hydrolases"/>
    <property type="match status" value="1"/>
</dbReference>
<sequence length="154" mass="16508">MRSCAAVPRRARSRRRSGSAAAGAWCSGLRTGWGAGPPICPRCPARPECTSSPRPDCTRRRLLYLAFDGPSRAHHTTDRRLPDAAQALVEAGFGGRLLLGCDTTTATARSVDGGPGMPYLLDRLRPRLAQAVGAEAVDRILTVNPGRAFAVDWR</sequence>
<dbReference type="EMBL" id="JACHJE010000004">
    <property type="protein sequence ID" value="MBB5125284.1"/>
    <property type="molecule type" value="Genomic_DNA"/>
</dbReference>
<accession>A0A7W8F8K1</accession>
<evidence type="ECO:0008006" key="3">
    <source>
        <dbReference type="Google" id="ProtNLM"/>
    </source>
</evidence>
<evidence type="ECO:0000313" key="2">
    <source>
        <dbReference type="Proteomes" id="UP000568022"/>
    </source>
</evidence>
<keyword evidence="2" id="KW-1185">Reference proteome</keyword>
<evidence type="ECO:0000313" key="1">
    <source>
        <dbReference type="EMBL" id="MBB5125284.1"/>
    </source>
</evidence>
<dbReference type="Gene3D" id="3.20.20.140">
    <property type="entry name" value="Metal-dependent hydrolases"/>
    <property type="match status" value="1"/>
</dbReference>
<name>A0A7W8F8K1_9ACTN</name>
<dbReference type="Proteomes" id="UP000568022">
    <property type="component" value="Unassembled WGS sequence"/>
</dbReference>
<protein>
    <recommendedName>
        <fullName evidence="3">Phosphotriesterase</fullName>
    </recommendedName>
</protein>
<dbReference type="InterPro" id="IPR032466">
    <property type="entry name" value="Metal_Hydrolase"/>
</dbReference>
<gene>
    <name evidence="1" type="ORF">FHS32_002016</name>
</gene>
<reference evidence="1 2" key="1">
    <citation type="submission" date="2020-08" db="EMBL/GenBank/DDBJ databases">
        <title>Genomic Encyclopedia of Type Strains, Phase III (KMG-III): the genomes of soil and plant-associated and newly described type strains.</title>
        <authorList>
            <person name="Whitman W."/>
        </authorList>
    </citation>
    <scope>NUCLEOTIDE SEQUENCE [LARGE SCALE GENOMIC DNA]</scope>
    <source>
        <strain evidence="1 2">CECT 3226</strain>
    </source>
</reference>
<organism evidence="1 2">
    <name type="scientific">Streptomyces griseoloalbus</name>
    <dbReference type="NCBI Taxonomy" id="67303"/>
    <lineage>
        <taxon>Bacteria</taxon>
        <taxon>Bacillati</taxon>
        <taxon>Actinomycetota</taxon>
        <taxon>Actinomycetes</taxon>
        <taxon>Kitasatosporales</taxon>
        <taxon>Streptomycetaceae</taxon>
        <taxon>Streptomyces</taxon>
    </lineage>
</organism>